<dbReference type="InterPro" id="IPR000421">
    <property type="entry name" value="FA58C"/>
</dbReference>
<evidence type="ECO:0000313" key="3">
    <source>
        <dbReference type="Proteomes" id="UP000034135"/>
    </source>
</evidence>
<dbReference type="AlphaFoldDB" id="A0A0G1ARS1"/>
<comment type="caution">
    <text evidence="2">The sequence shown here is derived from an EMBL/GenBank/DDBJ whole genome shotgun (WGS) entry which is preliminary data.</text>
</comment>
<dbReference type="Gene3D" id="2.60.120.260">
    <property type="entry name" value="Galactose-binding domain-like"/>
    <property type="match status" value="1"/>
</dbReference>
<feature type="non-terminal residue" evidence="2">
    <location>
        <position position="1"/>
    </location>
</feature>
<dbReference type="Pfam" id="PF00754">
    <property type="entry name" value="F5_F8_type_C"/>
    <property type="match status" value="1"/>
</dbReference>
<feature type="domain" description="F5/8 type C" evidence="1">
    <location>
        <begin position="1"/>
        <end position="98"/>
    </location>
</feature>
<gene>
    <name evidence="2" type="ORF">UV33_C0048G0001</name>
</gene>
<proteinExistence type="predicted"/>
<evidence type="ECO:0000259" key="1">
    <source>
        <dbReference type="PROSITE" id="PS50022"/>
    </source>
</evidence>
<dbReference type="EMBL" id="LCEB01000048">
    <property type="protein sequence ID" value="KKS63717.1"/>
    <property type="molecule type" value="Genomic_DNA"/>
</dbReference>
<reference evidence="2 3" key="1">
    <citation type="journal article" date="2015" name="Nature">
        <title>rRNA introns, odd ribosomes, and small enigmatic genomes across a large radiation of phyla.</title>
        <authorList>
            <person name="Brown C.T."/>
            <person name="Hug L.A."/>
            <person name="Thomas B.C."/>
            <person name="Sharon I."/>
            <person name="Castelle C.J."/>
            <person name="Singh A."/>
            <person name="Wilkins M.J."/>
            <person name="Williams K.H."/>
            <person name="Banfield J.F."/>
        </authorList>
    </citation>
    <scope>NUCLEOTIDE SEQUENCE [LARGE SCALE GENOMIC DNA]</scope>
</reference>
<dbReference type="Proteomes" id="UP000034135">
    <property type="component" value="Unassembled WGS sequence"/>
</dbReference>
<name>A0A0G1ARS1_9BACT</name>
<organism evidence="2 3">
    <name type="scientific">Candidatus Daviesbacteria bacterium GW2011_GWA1_42_6</name>
    <dbReference type="NCBI Taxonomy" id="1618420"/>
    <lineage>
        <taxon>Bacteria</taxon>
        <taxon>Candidatus Daviesiibacteriota</taxon>
    </lineage>
</organism>
<dbReference type="SUPFAM" id="SSF49785">
    <property type="entry name" value="Galactose-binding domain-like"/>
    <property type="match status" value="1"/>
</dbReference>
<evidence type="ECO:0000313" key="2">
    <source>
        <dbReference type="EMBL" id="KKS63717.1"/>
    </source>
</evidence>
<protein>
    <recommendedName>
        <fullName evidence="1">F5/8 type C domain-containing protein</fullName>
    </recommendedName>
</protein>
<dbReference type="PROSITE" id="PS50022">
    <property type="entry name" value="FA58C_3"/>
    <property type="match status" value="1"/>
</dbReference>
<sequence length="216" mass="24243">EKRHEQLNLDLGSIKKIGKLIWKNWTHTLTPTGYTIELSEDGNNFKTVKKVVNGPERSDGEIVEENFDDTNARFVRMDITSTLSNDAPAISEVEVIDSLYDGIDINKAFAFAFNPFEYVENKEEMEFILSRSAPLIEIVADLETDKGGVTSKSSVKNLSTVNNYEFILSPGGTKIKSLNLSIKNAPVKLNIESAEIRNLNLSDIEQRGLIKEFKEN</sequence>
<accession>A0A0G1ARS1</accession>
<dbReference type="InterPro" id="IPR008979">
    <property type="entry name" value="Galactose-bd-like_sf"/>
</dbReference>